<dbReference type="InterPro" id="IPR006531">
    <property type="entry name" value="Gp5/Vgr_OB"/>
</dbReference>
<dbReference type="SUPFAM" id="SSF69279">
    <property type="entry name" value="Phage tail proteins"/>
    <property type="match status" value="1"/>
</dbReference>
<feature type="domain" description="Gp5/Type VI secretion system Vgr protein OB-fold" evidence="1">
    <location>
        <begin position="364"/>
        <end position="442"/>
    </location>
</feature>
<reference evidence="2 3" key="1">
    <citation type="submission" date="2018-08" db="EMBL/GenBank/DDBJ databases">
        <title>A genome reference for cultivated species of the human gut microbiota.</title>
        <authorList>
            <person name="Zou Y."/>
            <person name="Xue W."/>
            <person name="Luo G."/>
        </authorList>
    </citation>
    <scope>NUCLEOTIDE SEQUENCE [LARGE SCALE GENOMIC DNA]</scope>
    <source>
        <strain evidence="2 3">TF03-6</strain>
    </source>
</reference>
<evidence type="ECO:0000259" key="1">
    <source>
        <dbReference type="Pfam" id="PF04717"/>
    </source>
</evidence>
<accession>A0A3E4UPA9</accession>
<protein>
    <submittedName>
        <fullName evidence="2">Type IV secretion protein Rhs</fullName>
    </submittedName>
</protein>
<dbReference type="Pfam" id="PF05954">
    <property type="entry name" value="Phage_GPD"/>
    <property type="match status" value="1"/>
</dbReference>
<dbReference type="Gene3D" id="2.40.50.230">
    <property type="entry name" value="Gp5 N-terminal domain"/>
    <property type="match status" value="1"/>
</dbReference>
<sequence>MAGSPLNTVVTKVTIKGEDLKFISLRLHQKFNAHHTFTIIVNYLSPKNAFQQTPQKFIQYIGETANITFSHKQTGETNEFTGIVTQVEMVGSAGECGGIAIHGCSPTILYENNQTMNSWTDQTLQNIVNKAVEGMSPSLKNNPQHTTAIPYLAQYKETVFNFINRLSQQYGEWFYYDGKDIFFGNPNKTESTKIIYDMDLEEVRLIANLIPGKYKGYSYEYDKNDTPINAEPSVPSMDSYQKQAHDMSEKAYSIPAIQASNPYTATSGELKKQMDIMKKTSASNLLNIRGKGNTCRIKIGGIIEVSFPEPMNLSPLGSFRITEMEHTVKRDGHYSNEFWGIPSSSEYIPINENIPLPMATPEMATVTSNADEQNQGRVKVRLDWQNDEQTTNWIRVQSSNAGCSEKVGTNRGYMFIPEENDRVMVNYEQGDPSRPYVAGSIYTAKTGKGGDKNNKIKSIVTRSGCRILFDDEKGSITIADQTGKQMLLLDGKDTITVTATKTIVLTNEKSTIHMEEDRIGITAKEICIDASDTLYLQSKDQQITVTKSGEGIHCKGKTISTESETTKMDTQNGEITASTELSLSGNSKVTVEGGLVNINS</sequence>
<gene>
    <name evidence="2" type="ORF">DXC34_09495</name>
</gene>
<dbReference type="Gene3D" id="3.55.50.10">
    <property type="entry name" value="Baseplate protein-like domains"/>
    <property type="match status" value="1"/>
</dbReference>
<evidence type="ECO:0000313" key="3">
    <source>
        <dbReference type="Proteomes" id="UP000261223"/>
    </source>
</evidence>
<name>A0A3E4UPA9_BACSE</name>
<dbReference type="AlphaFoldDB" id="A0A3E4UPA9"/>
<dbReference type="InterPro" id="IPR037026">
    <property type="entry name" value="Vgr_OB-fold_dom_sf"/>
</dbReference>
<dbReference type="Pfam" id="PF04717">
    <property type="entry name" value="Phage_base_V"/>
    <property type="match status" value="1"/>
</dbReference>
<organism evidence="2 3">
    <name type="scientific">Bacteroides stercoris</name>
    <dbReference type="NCBI Taxonomy" id="46506"/>
    <lineage>
        <taxon>Bacteria</taxon>
        <taxon>Pseudomonadati</taxon>
        <taxon>Bacteroidota</taxon>
        <taxon>Bacteroidia</taxon>
        <taxon>Bacteroidales</taxon>
        <taxon>Bacteroidaceae</taxon>
        <taxon>Bacteroides</taxon>
    </lineage>
</organism>
<comment type="caution">
    <text evidence="2">The sequence shown here is derived from an EMBL/GenBank/DDBJ whole genome shotgun (WGS) entry which is preliminary data.</text>
</comment>
<evidence type="ECO:0000313" key="2">
    <source>
        <dbReference type="EMBL" id="RGM13256.1"/>
    </source>
</evidence>
<dbReference type="Proteomes" id="UP000261223">
    <property type="component" value="Unassembled WGS sequence"/>
</dbReference>
<dbReference type="SUPFAM" id="SSF69255">
    <property type="entry name" value="gp5 N-terminal domain-like"/>
    <property type="match status" value="1"/>
</dbReference>
<proteinExistence type="predicted"/>
<dbReference type="EMBL" id="QSSV01000010">
    <property type="protein sequence ID" value="RGM13256.1"/>
    <property type="molecule type" value="Genomic_DNA"/>
</dbReference>